<dbReference type="Proteomes" id="UP000658127">
    <property type="component" value="Unassembled WGS sequence"/>
</dbReference>
<organism evidence="2 3">
    <name type="scientific">Nocardia rhizosphaerihabitans</name>
    <dbReference type="NCBI Taxonomy" id="1691570"/>
    <lineage>
        <taxon>Bacteria</taxon>
        <taxon>Bacillati</taxon>
        <taxon>Actinomycetota</taxon>
        <taxon>Actinomycetes</taxon>
        <taxon>Mycobacteriales</taxon>
        <taxon>Nocardiaceae</taxon>
        <taxon>Nocardia</taxon>
    </lineage>
</organism>
<dbReference type="InterPro" id="IPR001466">
    <property type="entry name" value="Beta-lactam-related"/>
</dbReference>
<dbReference type="SUPFAM" id="SSF56601">
    <property type="entry name" value="beta-lactamase/transpeptidase-like"/>
    <property type="match status" value="1"/>
</dbReference>
<reference evidence="3" key="1">
    <citation type="journal article" date="2019" name="Int. J. Syst. Evol. Microbiol.">
        <title>The Global Catalogue of Microorganisms (GCM) 10K type strain sequencing project: providing services to taxonomists for standard genome sequencing and annotation.</title>
        <authorList>
            <consortium name="The Broad Institute Genomics Platform"/>
            <consortium name="The Broad Institute Genome Sequencing Center for Infectious Disease"/>
            <person name="Wu L."/>
            <person name="Ma J."/>
        </authorList>
    </citation>
    <scope>NUCLEOTIDE SEQUENCE [LARGE SCALE GENOMIC DNA]</scope>
    <source>
        <strain evidence="3">CGMCC 4.7329</strain>
    </source>
</reference>
<dbReference type="PANTHER" id="PTHR43319:SF3">
    <property type="entry name" value="BETA-LACTAMASE-RELATED DOMAIN-CONTAINING PROTEIN"/>
    <property type="match status" value="1"/>
</dbReference>
<comment type="caution">
    <text evidence="2">The sequence shown here is derived from an EMBL/GenBank/DDBJ whole genome shotgun (WGS) entry which is preliminary data.</text>
</comment>
<name>A0ABQ2KNZ5_9NOCA</name>
<dbReference type="InterPro" id="IPR012338">
    <property type="entry name" value="Beta-lactam/transpept-like"/>
</dbReference>
<proteinExistence type="predicted"/>
<feature type="domain" description="Beta-lactamase-related" evidence="1">
    <location>
        <begin position="68"/>
        <end position="433"/>
    </location>
</feature>
<evidence type="ECO:0000313" key="3">
    <source>
        <dbReference type="Proteomes" id="UP000658127"/>
    </source>
</evidence>
<evidence type="ECO:0000313" key="2">
    <source>
        <dbReference type="EMBL" id="GGN88036.1"/>
    </source>
</evidence>
<dbReference type="PANTHER" id="PTHR43319">
    <property type="entry name" value="BETA-LACTAMASE-RELATED"/>
    <property type="match status" value="1"/>
</dbReference>
<keyword evidence="3" id="KW-1185">Reference proteome</keyword>
<evidence type="ECO:0000259" key="1">
    <source>
        <dbReference type="Pfam" id="PF00144"/>
    </source>
</evidence>
<sequence>MGRWATLGIPAPRPNLHQEVNPMVAAAAGDFGPLTRPGGTPIAAPRQMLVDPRFIRLADHFFGMFPQPNRGGGALAIYLDGRPVVDIWAGWAAKDQRWNGENIALTFSTGKGVATTVVHRLAERGHIDYEAPVAQYWPEFAAHGKHDITVRDVLSHRAGLHRVRGLVPGREGILDYGAVVTALAESPADPRRIRTSGYHAITFGWLVAEIVQRVTGEPFTEVLRREVAEPLGTDEFWFQVPAAQRHRIAKIFPHLAPPGIRWNTASSVLSWVRPARGLAEAGMPESFDELVRDPRVHDAVMPGWNGVFSARALARMYGALANDGVIYSEDAENPAPGANSAVQFLRPETIEHANRTQQTDSRDYVLGLPLRFTLGYHRPVLMTKQQPRRAFGHYGIGGSGAYADPDLRMSIAFVTNRLGNAVTALGDARLAKLSAIAQGTVRKVRAEQE</sequence>
<gene>
    <name evidence="2" type="primary">lipL</name>
    <name evidence="2" type="ORF">GCM10011610_45010</name>
</gene>
<accession>A0ABQ2KNZ5</accession>
<dbReference type="InterPro" id="IPR052907">
    <property type="entry name" value="Beta-lactamase/esterase"/>
</dbReference>
<dbReference type="Pfam" id="PF00144">
    <property type="entry name" value="Beta-lactamase"/>
    <property type="match status" value="1"/>
</dbReference>
<protein>
    <submittedName>
        <fullName evidence="2">Esterase</fullName>
    </submittedName>
</protein>
<dbReference type="Gene3D" id="3.40.710.10">
    <property type="entry name" value="DD-peptidase/beta-lactamase superfamily"/>
    <property type="match status" value="1"/>
</dbReference>
<dbReference type="EMBL" id="BMNE01000005">
    <property type="protein sequence ID" value="GGN88036.1"/>
    <property type="molecule type" value="Genomic_DNA"/>
</dbReference>